<name>A0A0R3SYI5_HYMDI</name>
<evidence type="ECO:0000313" key="7">
    <source>
        <dbReference type="WBParaSite" id="HDID_0001083001-mRNA-1"/>
    </source>
</evidence>
<sequence length="164" mass="19484">MQQIIPGLWLGPRPDESQVEHLRKKNISSILTIEKTPLPMRLPSFKRMFISIDDLPGENIFVHFEKAFNFIDANISRGSTGRSRSATIVIGYLMWRTKLSYERVFEEVSRIREIWPNIGFELQLKYFERRHFTFDTTSRAYRLLLVRLRLLSMTNRALRFLLSF</sequence>
<dbReference type="SMART" id="SM00195">
    <property type="entry name" value="DSPc"/>
    <property type="match status" value="1"/>
</dbReference>
<dbReference type="Gene3D" id="3.90.190.10">
    <property type="entry name" value="Protein tyrosine phosphatase superfamily"/>
    <property type="match status" value="1"/>
</dbReference>
<dbReference type="Pfam" id="PF00782">
    <property type="entry name" value="DSPc"/>
    <property type="match status" value="1"/>
</dbReference>
<evidence type="ECO:0000256" key="3">
    <source>
        <dbReference type="ARBA" id="ARBA00022912"/>
    </source>
</evidence>
<evidence type="ECO:0000256" key="4">
    <source>
        <dbReference type="ARBA" id="ARBA00047761"/>
    </source>
</evidence>
<dbReference type="STRING" id="6216.A0A0R3SYI5"/>
<dbReference type="InterPro" id="IPR029021">
    <property type="entry name" value="Prot-tyrosine_phosphatase-like"/>
</dbReference>
<comment type="catalytic activity">
    <reaction evidence="4">
        <text>O-phospho-L-seryl-[protein] + H2O = L-seryl-[protein] + phosphate</text>
        <dbReference type="Rhea" id="RHEA:20629"/>
        <dbReference type="Rhea" id="RHEA-COMP:9863"/>
        <dbReference type="Rhea" id="RHEA-COMP:11604"/>
        <dbReference type="ChEBI" id="CHEBI:15377"/>
        <dbReference type="ChEBI" id="CHEBI:29999"/>
        <dbReference type="ChEBI" id="CHEBI:43474"/>
        <dbReference type="ChEBI" id="CHEBI:83421"/>
        <dbReference type="EC" id="3.1.3.16"/>
    </reaction>
</comment>
<proteinExistence type="inferred from homology"/>
<dbReference type="GO" id="GO:0007165">
    <property type="term" value="P:signal transduction"/>
    <property type="evidence" value="ECO:0007669"/>
    <property type="project" value="TreeGrafter"/>
</dbReference>
<evidence type="ECO:0000259" key="6">
    <source>
        <dbReference type="SMART" id="SM00195"/>
    </source>
</evidence>
<comment type="catalytic activity">
    <reaction evidence="5">
        <text>O-phospho-L-threonyl-[protein] + H2O = L-threonyl-[protein] + phosphate</text>
        <dbReference type="Rhea" id="RHEA:47004"/>
        <dbReference type="Rhea" id="RHEA-COMP:11060"/>
        <dbReference type="Rhea" id="RHEA-COMP:11605"/>
        <dbReference type="ChEBI" id="CHEBI:15377"/>
        <dbReference type="ChEBI" id="CHEBI:30013"/>
        <dbReference type="ChEBI" id="CHEBI:43474"/>
        <dbReference type="ChEBI" id="CHEBI:61977"/>
        <dbReference type="EC" id="3.1.3.16"/>
    </reaction>
</comment>
<dbReference type="PANTHER" id="PTHR45948">
    <property type="entry name" value="DUAL SPECIFICITY PROTEIN PHOSPHATASE DDB_G0269404-RELATED"/>
    <property type="match status" value="1"/>
</dbReference>
<feature type="domain" description="Tyrosine-protein phosphatase" evidence="6">
    <location>
        <begin position="1"/>
        <end position="130"/>
    </location>
</feature>
<dbReference type="InterPro" id="IPR020422">
    <property type="entry name" value="TYR_PHOSPHATASE_DUAL_dom"/>
</dbReference>
<dbReference type="PANTHER" id="PTHR45948:SF2">
    <property type="entry name" value="DUAL SPECIFICITY PROTEIN PHOSPHATASE"/>
    <property type="match status" value="1"/>
</dbReference>
<dbReference type="GO" id="GO:0005829">
    <property type="term" value="C:cytosol"/>
    <property type="evidence" value="ECO:0007669"/>
    <property type="project" value="TreeGrafter"/>
</dbReference>
<keyword evidence="3" id="KW-0904">Protein phosphatase</keyword>
<evidence type="ECO:0000256" key="5">
    <source>
        <dbReference type="ARBA" id="ARBA00048336"/>
    </source>
</evidence>
<dbReference type="WBParaSite" id="HDID_0001083001-mRNA-1">
    <property type="protein sequence ID" value="HDID_0001083001-mRNA-1"/>
    <property type="gene ID" value="HDID_0001083001"/>
</dbReference>
<dbReference type="GO" id="GO:0004725">
    <property type="term" value="F:protein tyrosine phosphatase activity"/>
    <property type="evidence" value="ECO:0007669"/>
    <property type="project" value="TreeGrafter"/>
</dbReference>
<protein>
    <submittedName>
        <fullName evidence="7">Tyrosine-protein phosphatase domain-containing protein</fullName>
    </submittedName>
</protein>
<dbReference type="SUPFAM" id="SSF52799">
    <property type="entry name" value="(Phosphotyrosine protein) phosphatases II"/>
    <property type="match status" value="1"/>
</dbReference>
<dbReference type="GO" id="GO:0004722">
    <property type="term" value="F:protein serine/threonine phosphatase activity"/>
    <property type="evidence" value="ECO:0007669"/>
    <property type="project" value="UniProtKB-EC"/>
</dbReference>
<evidence type="ECO:0000256" key="1">
    <source>
        <dbReference type="ARBA" id="ARBA00008601"/>
    </source>
</evidence>
<dbReference type="AlphaFoldDB" id="A0A0R3SYI5"/>
<comment type="similarity">
    <text evidence="1">Belongs to the protein-tyrosine phosphatase family. Non-receptor class dual specificity subfamily.</text>
</comment>
<organism evidence="7">
    <name type="scientific">Hymenolepis diminuta</name>
    <name type="common">Rat tapeworm</name>
    <dbReference type="NCBI Taxonomy" id="6216"/>
    <lineage>
        <taxon>Eukaryota</taxon>
        <taxon>Metazoa</taxon>
        <taxon>Spiralia</taxon>
        <taxon>Lophotrochozoa</taxon>
        <taxon>Platyhelminthes</taxon>
        <taxon>Cestoda</taxon>
        <taxon>Eucestoda</taxon>
        <taxon>Cyclophyllidea</taxon>
        <taxon>Hymenolepididae</taxon>
        <taxon>Hymenolepis</taxon>
    </lineage>
</organism>
<dbReference type="InterPro" id="IPR000340">
    <property type="entry name" value="Dual-sp_phosphatase_cat-dom"/>
</dbReference>
<evidence type="ECO:0000256" key="2">
    <source>
        <dbReference type="ARBA" id="ARBA00022801"/>
    </source>
</evidence>
<reference evidence="7" key="1">
    <citation type="submission" date="2017-02" db="UniProtKB">
        <authorList>
            <consortium name="WormBaseParasite"/>
        </authorList>
    </citation>
    <scope>IDENTIFICATION</scope>
</reference>
<accession>A0A0R3SYI5</accession>
<dbReference type="CDD" id="cd14498">
    <property type="entry name" value="DSP"/>
    <property type="match status" value="1"/>
</dbReference>
<keyword evidence="2" id="KW-0378">Hydrolase</keyword>